<proteinExistence type="predicted"/>
<evidence type="ECO:0000313" key="2">
    <source>
        <dbReference type="EMBL" id="EDW35928.1"/>
    </source>
</evidence>
<keyword evidence="3" id="KW-1185">Reference proteome</keyword>
<evidence type="ECO:0000256" key="1">
    <source>
        <dbReference type="SAM" id="SignalP"/>
    </source>
</evidence>
<dbReference type="AlphaFoldDB" id="B4GHF8"/>
<sequence>MGRVWVLVVSLLFESAEVLCEPVLRMPSFLCIPPYVAVQGRCALPTSPQPSLYPYLTDVPTNMPKETTQTFQMTIITTASSANTIPTAKV</sequence>
<reference evidence="2 3" key="1">
    <citation type="journal article" date="2007" name="Nature">
        <title>Evolution of genes and genomes on the Drosophila phylogeny.</title>
        <authorList>
            <consortium name="Drosophila 12 Genomes Consortium"/>
            <person name="Clark A.G."/>
            <person name="Eisen M.B."/>
            <person name="Smith D.R."/>
            <person name="Bergman C.M."/>
            <person name="Oliver B."/>
            <person name="Markow T.A."/>
            <person name="Kaufman T.C."/>
            <person name="Kellis M."/>
            <person name="Gelbart W."/>
            <person name="Iyer V.N."/>
            <person name="Pollard D.A."/>
            <person name="Sackton T.B."/>
            <person name="Larracuente A.M."/>
            <person name="Singh N.D."/>
            <person name="Abad J.P."/>
            <person name="Abt D.N."/>
            <person name="Adryan B."/>
            <person name="Aguade M."/>
            <person name="Akashi H."/>
            <person name="Anderson W.W."/>
            <person name="Aquadro C.F."/>
            <person name="Ardell D.H."/>
            <person name="Arguello R."/>
            <person name="Artieri C.G."/>
            <person name="Barbash D.A."/>
            <person name="Barker D."/>
            <person name="Barsanti P."/>
            <person name="Batterham P."/>
            <person name="Batzoglou S."/>
            <person name="Begun D."/>
            <person name="Bhutkar A."/>
            <person name="Blanco E."/>
            <person name="Bosak S.A."/>
            <person name="Bradley R.K."/>
            <person name="Brand A.D."/>
            <person name="Brent M.R."/>
            <person name="Brooks A.N."/>
            <person name="Brown R.H."/>
            <person name="Butlin R.K."/>
            <person name="Caggese C."/>
            <person name="Calvi B.R."/>
            <person name="Bernardo de Carvalho A."/>
            <person name="Caspi A."/>
            <person name="Castrezana S."/>
            <person name="Celniker S.E."/>
            <person name="Chang J.L."/>
            <person name="Chapple C."/>
            <person name="Chatterji S."/>
            <person name="Chinwalla A."/>
            <person name="Civetta A."/>
            <person name="Clifton S.W."/>
            <person name="Comeron J.M."/>
            <person name="Costello J.C."/>
            <person name="Coyne J.A."/>
            <person name="Daub J."/>
            <person name="David R.G."/>
            <person name="Delcher A.L."/>
            <person name="Delehaunty K."/>
            <person name="Do C.B."/>
            <person name="Ebling H."/>
            <person name="Edwards K."/>
            <person name="Eickbush T."/>
            <person name="Evans J.D."/>
            <person name="Filipski A."/>
            <person name="Findeiss S."/>
            <person name="Freyhult E."/>
            <person name="Fulton L."/>
            <person name="Fulton R."/>
            <person name="Garcia A.C."/>
            <person name="Gardiner A."/>
            <person name="Garfield D.A."/>
            <person name="Garvin B.E."/>
            <person name="Gibson G."/>
            <person name="Gilbert D."/>
            <person name="Gnerre S."/>
            <person name="Godfrey J."/>
            <person name="Good R."/>
            <person name="Gotea V."/>
            <person name="Gravely B."/>
            <person name="Greenberg A.J."/>
            <person name="Griffiths-Jones S."/>
            <person name="Gross S."/>
            <person name="Guigo R."/>
            <person name="Gustafson E.A."/>
            <person name="Haerty W."/>
            <person name="Hahn M.W."/>
            <person name="Halligan D.L."/>
            <person name="Halpern A.L."/>
            <person name="Halter G.M."/>
            <person name="Han M.V."/>
            <person name="Heger A."/>
            <person name="Hillier L."/>
            <person name="Hinrichs A.S."/>
            <person name="Holmes I."/>
            <person name="Hoskins R.A."/>
            <person name="Hubisz M.J."/>
            <person name="Hultmark D."/>
            <person name="Huntley M.A."/>
            <person name="Jaffe D.B."/>
            <person name="Jagadeeshan S."/>
            <person name="Jeck W.R."/>
            <person name="Johnson J."/>
            <person name="Jones C.D."/>
            <person name="Jordan W.C."/>
            <person name="Karpen G.H."/>
            <person name="Kataoka E."/>
            <person name="Keightley P.D."/>
            <person name="Kheradpour P."/>
            <person name="Kirkness E.F."/>
            <person name="Koerich L.B."/>
            <person name="Kristiansen K."/>
            <person name="Kudrna D."/>
            <person name="Kulathinal R.J."/>
            <person name="Kumar S."/>
            <person name="Kwok R."/>
            <person name="Lander E."/>
            <person name="Langley C.H."/>
            <person name="Lapoint R."/>
            <person name="Lazzaro B.P."/>
            <person name="Lee S.J."/>
            <person name="Levesque L."/>
            <person name="Li R."/>
            <person name="Lin C.F."/>
            <person name="Lin M.F."/>
            <person name="Lindblad-Toh K."/>
            <person name="Llopart A."/>
            <person name="Long M."/>
            <person name="Low L."/>
            <person name="Lozovsky E."/>
            <person name="Lu J."/>
            <person name="Luo M."/>
            <person name="Machado C.A."/>
            <person name="Makalowski W."/>
            <person name="Marzo M."/>
            <person name="Matsuda M."/>
            <person name="Matzkin L."/>
            <person name="McAllister B."/>
            <person name="McBride C.S."/>
            <person name="McKernan B."/>
            <person name="McKernan K."/>
            <person name="Mendez-Lago M."/>
            <person name="Minx P."/>
            <person name="Mollenhauer M.U."/>
            <person name="Montooth K."/>
            <person name="Mount S.M."/>
            <person name="Mu X."/>
            <person name="Myers E."/>
            <person name="Negre B."/>
            <person name="Newfeld S."/>
            <person name="Nielsen R."/>
            <person name="Noor M.A."/>
            <person name="O'Grady P."/>
            <person name="Pachter L."/>
            <person name="Papaceit M."/>
            <person name="Parisi M.J."/>
            <person name="Parisi M."/>
            <person name="Parts L."/>
            <person name="Pedersen J.S."/>
            <person name="Pesole G."/>
            <person name="Phillippy A.M."/>
            <person name="Ponting C.P."/>
            <person name="Pop M."/>
            <person name="Porcelli D."/>
            <person name="Powell J.R."/>
            <person name="Prohaska S."/>
            <person name="Pruitt K."/>
            <person name="Puig M."/>
            <person name="Quesneville H."/>
            <person name="Ram K.R."/>
            <person name="Rand D."/>
            <person name="Rasmussen M.D."/>
            <person name="Reed L.K."/>
            <person name="Reenan R."/>
            <person name="Reily A."/>
            <person name="Remington K.A."/>
            <person name="Rieger T.T."/>
            <person name="Ritchie M.G."/>
            <person name="Robin C."/>
            <person name="Rogers Y.H."/>
            <person name="Rohde C."/>
            <person name="Rozas J."/>
            <person name="Rubenfield M.J."/>
            <person name="Ruiz A."/>
            <person name="Russo S."/>
            <person name="Salzberg S.L."/>
            <person name="Sanchez-Gracia A."/>
            <person name="Saranga D.J."/>
            <person name="Sato H."/>
            <person name="Schaeffer S.W."/>
            <person name="Schatz M.C."/>
            <person name="Schlenke T."/>
            <person name="Schwartz R."/>
            <person name="Segarra C."/>
            <person name="Singh R.S."/>
            <person name="Sirot L."/>
            <person name="Sirota M."/>
            <person name="Sisneros N.B."/>
            <person name="Smith C.D."/>
            <person name="Smith T.F."/>
            <person name="Spieth J."/>
            <person name="Stage D.E."/>
            <person name="Stark A."/>
            <person name="Stephan W."/>
            <person name="Strausberg R.L."/>
            <person name="Strempel S."/>
            <person name="Sturgill D."/>
            <person name="Sutton G."/>
            <person name="Sutton G.G."/>
            <person name="Tao W."/>
            <person name="Teichmann S."/>
            <person name="Tobari Y.N."/>
            <person name="Tomimura Y."/>
            <person name="Tsolas J.M."/>
            <person name="Valente V.L."/>
            <person name="Venter E."/>
            <person name="Venter J.C."/>
            <person name="Vicario S."/>
            <person name="Vieira F.G."/>
            <person name="Vilella A.J."/>
            <person name="Villasante A."/>
            <person name="Walenz B."/>
            <person name="Wang J."/>
            <person name="Wasserman M."/>
            <person name="Watts T."/>
            <person name="Wilson D."/>
            <person name="Wilson R.K."/>
            <person name="Wing R.A."/>
            <person name="Wolfner M.F."/>
            <person name="Wong A."/>
            <person name="Wong G.K."/>
            <person name="Wu C.I."/>
            <person name="Wu G."/>
            <person name="Yamamoto D."/>
            <person name="Yang H.P."/>
            <person name="Yang S.P."/>
            <person name="Yorke J.A."/>
            <person name="Yoshida K."/>
            <person name="Zdobnov E."/>
            <person name="Zhang P."/>
            <person name="Zhang Y."/>
            <person name="Zimin A.V."/>
            <person name="Baldwin J."/>
            <person name="Abdouelleil A."/>
            <person name="Abdulkadir J."/>
            <person name="Abebe A."/>
            <person name="Abera B."/>
            <person name="Abreu J."/>
            <person name="Acer S.C."/>
            <person name="Aftuck L."/>
            <person name="Alexander A."/>
            <person name="An P."/>
            <person name="Anderson E."/>
            <person name="Anderson S."/>
            <person name="Arachi H."/>
            <person name="Azer M."/>
            <person name="Bachantsang P."/>
            <person name="Barry A."/>
            <person name="Bayul T."/>
            <person name="Berlin A."/>
            <person name="Bessette D."/>
            <person name="Bloom T."/>
            <person name="Blye J."/>
            <person name="Boguslavskiy L."/>
            <person name="Bonnet C."/>
            <person name="Boukhgalter B."/>
            <person name="Bourzgui I."/>
            <person name="Brown A."/>
            <person name="Cahill P."/>
            <person name="Channer S."/>
            <person name="Cheshatsang Y."/>
            <person name="Chuda L."/>
            <person name="Citroen M."/>
            <person name="Collymore A."/>
            <person name="Cooke P."/>
            <person name="Costello M."/>
            <person name="D'Aco K."/>
            <person name="Daza R."/>
            <person name="De Haan G."/>
            <person name="DeGray S."/>
            <person name="DeMaso C."/>
            <person name="Dhargay N."/>
            <person name="Dooley K."/>
            <person name="Dooley E."/>
            <person name="Doricent M."/>
            <person name="Dorje P."/>
            <person name="Dorjee K."/>
            <person name="Dupes A."/>
            <person name="Elong R."/>
            <person name="Falk J."/>
            <person name="Farina A."/>
            <person name="Faro S."/>
            <person name="Ferguson D."/>
            <person name="Fisher S."/>
            <person name="Foley C.D."/>
            <person name="Franke A."/>
            <person name="Friedrich D."/>
            <person name="Gadbois L."/>
            <person name="Gearin G."/>
            <person name="Gearin C.R."/>
            <person name="Giannoukos G."/>
            <person name="Goode T."/>
            <person name="Graham J."/>
            <person name="Grandbois E."/>
            <person name="Grewal S."/>
            <person name="Gyaltsen K."/>
            <person name="Hafez N."/>
            <person name="Hagos B."/>
            <person name="Hall J."/>
            <person name="Henson C."/>
            <person name="Hollinger A."/>
            <person name="Honan T."/>
            <person name="Huard M.D."/>
            <person name="Hughes L."/>
            <person name="Hurhula B."/>
            <person name="Husby M.E."/>
            <person name="Kamat A."/>
            <person name="Kanga B."/>
            <person name="Kashin S."/>
            <person name="Khazanovich D."/>
            <person name="Kisner P."/>
            <person name="Lance K."/>
            <person name="Lara M."/>
            <person name="Lee W."/>
            <person name="Lennon N."/>
            <person name="Letendre F."/>
            <person name="LeVine R."/>
            <person name="Lipovsky A."/>
            <person name="Liu X."/>
            <person name="Liu J."/>
            <person name="Liu S."/>
            <person name="Lokyitsang T."/>
            <person name="Lokyitsang Y."/>
            <person name="Lubonja R."/>
            <person name="Lui A."/>
            <person name="MacDonald P."/>
            <person name="Magnisalis V."/>
            <person name="Maru K."/>
            <person name="Matthews C."/>
            <person name="McCusker W."/>
            <person name="McDonough S."/>
            <person name="Mehta T."/>
            <person name="Meldrim J."/>
            <person name="Meneus L."/>
            <person name="Mihai O."/>
            <person name="Mihalev A."/>
            <person name="Mihova T."/>
            <person name="Mittelman R."/>
            <person name="Mlenga V."/>
            <person name="Montmayeur A."/>
            <person name="Mulrain L."/>
            <person name="Navidi A."/>
            <person name="Naylor J."/>
            <person name="Negash T."/>
            <person name="Nguyen T."/>
            <person name="Nguyen N."/>
            <person name="Nicol R."/>
            <person name="Norbu C."/>
            <person name="Norbu N."/>
            <person name="Novod N."/>
            <person name="O'Neill B."/>
            <person name="Osman S."/>
            <person name="Markiewicz E."/>
            <person name="Oyono O.L."/>
            <person name="Patti C."/>
            <person name="Phunkhang P."/>
            <person name="Pierre F."/>
            <person name="Priest M."/>
            <person name="Raghuraman S."/>
            <person name="Rege F."/>
            <person name="Reyes R."/>
            <person name="Rise C."/>
            <person name="Rogov P."/>
            <person name="Ross K."/>
            <person name="Ryan E."/>
            <person name="Settipalli S."/>
            <person name="Shea T."/>
            <person name="Sherpa N."/>
            <person name="Shi L."/>
            <person name="Shih D."/>
            <person name="Sparrow T."/>
            <person name="Spaulding J."/>
            <person name="Stalker J."/>
            <person name="Stange-Thomann N."/>
            <person name="Stavropoulos S."/>
            <person name="Stone C."/>
            <person name="Strader C."/>
            <person name="Tesfaye S."/>
            <person name="Thomson T."/>
            <person name="Thoulutsang Y."/>
            <person name="Thoulutsang D."/>
            <person name="Topham K."/>
            <person name="Topping I."/>
            <person name="Tsamla T."/>
            <person name="Vassiliev H."/>
            <person name="Vo A."/>
            <person name="Wangchuk T."/>
            <person name="Wangdi T."/>
            <person name="Weiand M."/>
            <person name="Wilkinson J."/>
            <person name="Wilson A."/>
            <person name="Yadav S."/>
            <person name="Young G."/>
            <person name="Yu Q."/>
            <person name="Zembek L."/>
            <person name="Zhong D."/>
            <person name="Zimmer A."/>
            <person name="Zwirko Z."/>
            <person name="Jaffe D.B."/>
            <person name="Alvarez P."/>
            <person name="Brockman W."/>
            <person name="Butler J."/>
            <person name="Chin C."/>
            <person name="Gnerre S."/>
            <person name="Grabherr M."/>
            <person name="Kleber M."/>
            <person name="Mauceli E."/>
            <person name="MacCallum I."/>
        </authorList>
    </citation>
    <scope>NUCLEOTIDE SEQUENCE [LARGE SCALE GENOMIC DNA]</scope>
    <source>
        <strain evidence="3">MSH-3 / Tucson 14011-0111.49</strain>
    </source>
</reference>
<dbReference type="EMBL" id="CH479183">
    <property type="protein sequence ID" value="EDW35928.1"/>
    <property type="molecule type" value="Genomic_DNA"/>
</dbReference>
<accession>B4GHF8</accession>
<feature type="signal peptide" evidence="1">
    <location>
        <begin position="1"/>
        <end position="20"/>
    </location>
</feature>
<protein>
    <submittedName>
        <fullName evidence="2">GL16952</fullName>
    </submittedName>
</protein>
<organism evidence="3">
    <name type="scientific">Drosophila persimilis</name>
    <name type="common">Fruit fly</name>
    <dbReference type="NCBI Taxonomy" id="7234"/>
    <lineage>
        <taxon>Eukaryota</taxon>
        <taxon>Metazoa</taxon>
        <taxon>Ecdysozoa</taxon>
        <taxon>Arthropoda</taxon>
        <taxon>Hexapoda</taxon>
        <taxon>Insecta</taxon>
        <taxon>Pterygota</taxon>
        <taxon>Neoptera</taxon>
        <taxon>Endopterygota</taxon>
        <taxon>Diptera</taxon>
        <taxon>Brachycera</taxon>
        <taxon>Muscomorpha</taxon>
        <taxon>Ephydroidea</taxon>
        <taxon>Drosophilidae</taxon>
        <taxon>Drosophila</taxon>
        <taxon>Sophophora</taxon>
    </lineage>
</organism>
<dbReference type="PhylomeDB" id="B4GHF8"/>
<feature type="chain" id="PRO_5002806528" evidence="1">
    <location>
        <begin position="21"/>
        <end position="90"/>
    </location>
</feature>
<dbReference type="OMA" id="FQMTIIT"/>
<dbReference type="Proteomes" id="UP000008744">
    <property type="component" value="Unassembled WGS sequence"/>
</dbReference>
<evidence type="ECO:0000313" key="3">
    <source>
        <dbReference type="Proteomes" id="UP000008744"/>
    </source>
</evidence>
<keyword evidence="1" id="KW-0732">Signal</keyword>
<name>B4GHF8_DROPE</name>
<dbReference type="HOGENOM" id="CLU_2443152_0_0_1"/>
<gene>
    <name evidence="2" type="primary">Dper\GL16952</name>
    <name evidence="2" type="ORF">Dper_GL16952</name>
</gene>